<name>E6J1W9_STRAP</name>
<protein>
    <submittedName>
        <fullName evidence="1">Uncharacterized protein</fullName>
    </submittedName>
</protein>
<proteinExistence type="predicted"/>
<sequence length="53" mass="6377">MVPKQTNYHQFLVFCFRAVLFRMVPKHCDTESKCRLCFRAVLFRMVPKLVRKG</sequence>
<dbReference type="AlphaFoldDB" id="E6J1W9"/>
<evidence type="ECO:0000313" key="1">
    <source>
        <dbReference type="EMBL" id="EFU22148.1"/>
    </source>
</evidence>
<evidence type="ECO:0000313" key="2">
    <source>
        <dbReference type="Proteomes" id="UP000002973"/>
    </source>
</evidence>
<comment type="caution">
    <text evidence="1">The sequence shown here is derived from an EMBL/GenBank/DDBJ whole genome shotgun (WGS) entry which is preliminary data.</text>
</comment>
<dbReference type="AntiFam" id="ANF00274">
    <property type="entry name" value="Translation of CRISPR region"/>
</dbReference>
<dbReference type="EMBL" id="AECT01000029">
    <property type="protein sequence ID" value="EFU22148.1"/>
    <property type="molecule type" value="Genomic_DNA"/>
</dbReference>
<accession>E6J1W9</accession>
<dbReference type="Proteomes" id="UP000002973">
    <property type="component" value="Unassembled WGS sequence"/>
</dbReference>
<gene>
    <name evidence="1" type="ORF">HMPREF0813_01257</name>
</gene>
<reference evidence="1 2" key="1">
    <citation type="submission" date="2010-11" db="EMBL/GenBank/DDBJ databases">
        <authorList>
            <person name="Weinstock G."/>
            <person name="Sodergren E."/>
            <person name="Clifton S."/>
            <person name="Fulton L."/>
            <person name="Fulton B."/>
            <person name="Courtney L."/>
            <person name="Fronick C."/>
            <person name="Harrison M."/>
            <person name="Strong C."/>
            <person name="Farmer C."/>
            <person name="Delahaunty K."/>
            <person name="Markovic C."/>
            <person name="Hall O."/>
            <person name="Minx P."/>
            <person name="Tomlinson C."/>
            <person name="Mitreva M."/>
            <person name="Hou S."/>
            <person name="Chen J."/>
            <person name="Wollam A."/>
            <person name="Pepin K.H."/>
            <person name="Johnson M."/>
            <person name="Bhonagiri V."/>
            <person name="Zhang X."/>
            <person name="Suruliraj S."/>
            <person name="Warren W."/>
            <person name="Chinwalla A."/>
            <person name="Mardis E.R."/>
            <person name="Wilson R.K."/>
        </authorList>
    </citation>
    <scope>NUCLEOTIDE SEQUENCE [LARGE SCALE GENOMIC DNA]</scope>
    <source>
        <strain evidence="1 2">F0211</strain>
    </source>
</reference>
<organism evidence="1 2">
    <name type="scientific">Streptococcus anginosus F0211</name>
    <dbReference type="NCBI Taxonomy" id="706437"/>
    <lineage>
        <taxon>Bacteria</taxon>
        <taxon>Bacillati</taxon>
        <taxon>Bacillota</taxon>
        <taxon>Bacilli</taxon>
        <taxon>Lactobacillales</taxon>
        <taxon>Streptococcaceae</taxon>
        <taxon>Streptococcus</taxon>
        <taxon>Streptococcus anginosus group</taxon>
    </lineage>
</organism>